<evidence type="ECO:0000256" key="5">
    <source>
        <dbReference type="ARBA" id="ARBA00022842"/>
    </source>
</evidence>
<dbReference type="EMBL" id="JAMQKC010000006">
    <property type="protein sequence ID" value="MDC3417033.1"/>
    <property type="molecule type" value="Genomic_DNA"/>
</dbReference>
<evidence type="ECO:0000256" key="8">
    <source>
        <dbReference type="HAMAP-Rule" id="MF_00101"/>
    </source>
</evidence>
<evidence type="ECO:0000256" key="4">
    <source>
        <dbReference type="ARBA" id="ARBA00022832"/>
    </source>
</evidence>
<feature type="binding site" evidence="8">
    <location>
        <position position="59"/>
    </location>
    <ligand>
        <name>Mg(2+)</name>
        <dbReference type="ChEBI" id="CHEBI:18420"/>
    </ligand>
</feature>
<evidence type="ECO:0000259" key="9">
    <source>
        <dbReference type="Pfam" id="PF01648"/>
    </source>
</evidence>
<comment type="catalytic activity">
    <reaction evidence="8">
        <text>apo-[ACP] + CoA = holo-[ACP] + adenosine 3',5'-bisphosphate + H(+)</text>
        <dbReference type="Rhea" id="RHEA:12068"/>
        <dbReference type="Rhea" id="RHEA-COMP:9685"/>
        <dbReference type="Rhea" id="RHEA-COMP:9690"/>
        <dbReference type="ChEBI" id="CHEBI:15378"/>
        <dbReference type="ChEBI" id="CHEBI:29999"/>
        <dbReference type="ChEBI" id="CHEBI:57287"/>
        <dbReference type="ChEBI" id="CHEBI:58343"/>
        <dbReference type="ChEBI" id="CHEBI:64479"/>
        <dbReference type="EC" id="2.7.8.7"/>
    </reaction>
</comment>
<evidence type="ECO:0000256" key="6">
    <source>
        <dbReference type="ARBA" id="ARBA00023098"/>
    </source>
</evidence>
<proteinExistence type="inferred from homology"/>
<comment type="cofactor">
    <cofactor evidence="8">
        <name>Mg(2+)</name>
        <dbReference type="ChEBI" id="CHEBI:18420"/>
    </cofactor>
</comment>
<evidence type="ECO:0000256" key="1">
    <source>
        <dbReference type="ARBA" id="ARBA00022516"/>
    </source>
</evidence>
<dbReference type="InterPro" id="IPR002582">
    <property type="entry name" value="ACPS"/>
</dbReference>
<dbReference type="EC" id="2.7.8.7" evidence="8"/>
<reference evidence="10" key="1">
    <citation type="submission" date="2022-06" db="EMBL/GenBank/DDBJ databases">
        <title>Aquibacillus sp. a new bacterium isolated from soil saline samples.</title>
        <authorList>
            <person name="Galisteo C."/>
            <person name="De La Haba R."/>
            <person name="Sanchez-Porro C."/>
            <person name="Ventosa A."/>
        </authorList>
    </citation>
    <scope>NUCLEOTIDE SEQUENCE</scope>
    <source>
        <strain evidence="10">3ASR75-54</strain>
    </source>
</reference>
<accession>A0A9X3WE36</accession>
<dbReference type="Gene3D" id="3.90.470.20">
    <property type="entry name" value="4'-phosphopantetheinyl transferase domain"/>
    <property type="match status" value="1"/>
</dbReference>
<dbReference type="InterPro" id="IPR004568">
    <property type="entry name" value="Ppantetheine-prot_Trfase_dom"/>
</dbReference>
<comment type="caution">
    <text evidence="10">The sequence shown here is derived from an EMBL/GenBank/DDBJ whole genome shotgun (WGS) entry which is preliminary data.</text>
</comment>
<sequence length="119" mass="13028">MIKGIGIDIVQITRIAEAVNKNPRFAKRILTTNELDIWNQLTSNKRKMEFVAGRFAAKEAYSKAIGTGIGKVGFLDIEILPNKQGAPTLVANQIDGERVFVSISHSEAYVVAQVVVESV</sequence>
<dbReference type="GO" id="GO:0005737">
    <property type="term" value="C:cytoplasm"/>
    <property type="evidence" value="ECO:0007669"/>
    <property type="project" value="UniProtKB-SubCell"/>
</dbReference>
<dbReference type="GO" id="GO:0006633">
    <property type="term" value="P:fatty acid biosynthetic process"/>
    <property type="evidence" value="ECO:0007669"/>
    <property type="project" value="UniProtKB-UniRule"/>
</dbReference>
<dbReference type="HAMAP" id="MF_00101">
    <property type="entry name" value="AcpS"/>
    <property type="match status" value="1"/>
</dbReference>
<evidence type="ECO:0000313" key="11">
    <source>
        <dbReference type="Proteomes" id="UP001145069"/>
    </source>
</evidence>
<dbReference type="Proteomes" id="UP001145069">
    <property type="component" value="Unassembled WGS sequence"/>
</dbReference>
<keyword evidence="4 8" id="KW-0276">Fatty acid metabolism</keyword>
<dbReference type="GO" id="GO:0000287">
    <property type="term" value="F:magnesium ion binding"/>
    <property type="evidence" value="ECO:0007669"/>
    <property type="project" value="UniProtKB-UniRule"/>
</dbReference>
<keyword evidence="3 8" id="KW-0479">Metal-binding</keyword>
<comment type="function">
    <text evidence="8">Transfers the 4'-phosphopantetheine moiety from coenzyme A to a Ser of acyl-carrier-protein.</text>
</comment>
<comment type="similarity">
    <text evidence="8">Belongs to the P-Pant transferase superfamily. AcpS family.</text>
</comment>
<keyword evidence="7 8" id="KW-0275">Fatty acid biosynthesis</keyword>
<evidence type="ECO:0000256" key="2">
    <source>
        <dbReference type="ARBA" id="ARBA00022679"/>
    </source>
</evidence>
<feature type="domain" description="4'-phosphopantetheinyl transferase" evidence="9">
    <location>
        <begin position="4"/>
        <end position="112"/>
    </location>
</feature>
<feature type="binding site" evidence="8">
    <location>
        <position position="8"/>
    </location>
    <ligand>
        <name>Mg(2+)</name>
        <dbReference type="ChEBI" id="CHEBI:18420"/>
    </ligand>
</feature>
<keyword evidence="2 8" id="KW-0808">Transferase</keyword>
<comment type="subcellular location">
    <subcellularLocation>
        <location evidence="8">Cytoplasm</location>
    </subcellularLocation>
</comment>
<evidence type="ECO:0000313" key="10">
    <source>
        <dbReference type="EMBL" id="MDC3417033.1"/>
    </source>
</evidence>
<keyword evidence="1 8" id="KW-0444">Lipid biosynthesis</keyword>
<dbReference type="Pfam" id="PF01648">
    <property type="entry name" value="ACPS"/>
    <property type="match status" value="1"/>
</dbReference>
<dbReference type="NCBIfam" id="TIGR00516">
    <property type="entry name" value="acpS"/>
    <property type="match status" value="1"/>
</dbReference>
<keyword evidence="6 8" id="KW-0443">Lipid metabolism</keyword>
<dbReference type="GO" id="GO:0008897">
    <property type="term" value="F:holo-[acyl-carrier-protein] synthase activity"/>
    <property type="evidence" value="ECO:0007669"/>
    <property type="project" value="UniProtKB-UniRule"/>
</dbReference>
<evidence type="ECO:0000256" key="7">
    <source>
        <dbReference type="ARBA" id="ARBA00023160"/>
    </source>
</evidence>
<name>A0A9X3WE36_9BACI</name>
<keyword evidence="5 8" id="KW-0460">Magnesium</keyword>
<dbReference type="NCBIfam" id="TIGR00556">
    <property type="entry name" value="pantethn_trn"/>
    <property type="match status" value="1"/>
</dbReference>
<dbReference type="InterPro" id="IPR008278">
    <property type="entry name" value="4-PPantetheinyl_Trfase_dom"/>
</dbReference>
<dbReference type="RefSeq" id="WP_272446096.1">
    <property type="nucleotide sequence ID" value="NZ_JAMQKC010000006.1"/>
</dbReference>
<keyword evidence="11" id="KW-1185">Reference proteome</keyword>
<dbReference type="InterPro" id="IPR037143">
    <property type="entry name" value="4-PPantetheinyl_Trfase_dom_sf"/>
</dbReference>
<gene>
    <name evidence="8 10" type="primary">acpS</name>
    <name evidence="10" type="ORF">NC799_08860</name>
</gene>
<dbReference type="SUPFAM" id="SSF56214">
    <property type="entry name" value="4'-phosphopantetheinyl transferase"/>
    <property type="match status" value="1"/>
</dbReference>
<protein>
    <recommendedName>
        <fullName evidence="8">Holo-[acyl-carrier-protein] synthase</fullName>
        <shortName evidence="8">Holo-ACP synthase</shortName>
        <ecNumber evidence="8">2.7.8.7</ecNumber>
    </recommendedName>
    <alternativeName>
        <fullName evidence="8">4'-phosphopantetheinyl transferase AcpS</fullName>
    </alternativeName>
</protein>
<evidence type="ECO:0000256" key="3">
    <source>
        <dbReference type="ARBA" id="ARBA00022723"/>
    </source>
</evidence>
<keyword evidence="8" id="KW-0963">Cytoplasm</keyword>
<organism evidence="10 11">
    <name type="scientific">Aquibacillus salsiterrae</name>
    <dbReference type="NCBI Taxonomy" id="2950439"/>
    <lineage>
        <taxon>Bacteria</taxon>
        <taxon>Bacillati</taxon>
        <taxon>Bacillota</taxon>
        <taxon>Bacilli</taxon>
        <taxon>Bacillales</taxon>
        <taxon>Bacillaceae</taxon>
        <taxon>Aquibacillus</taxon>
    </lineage>
</organism>
<dbReference type="AlphaFoldDB" id="A0A9X3WE36"/>